<evidence type="ECO:0000256" key="1">
    <source>
        <dbReference type="SAM" id="Coils"/>
    </source>
</evidence>
<dbReference type="Proteomes" id="UP000315901">
    <property type="component" value="Unassembled WGS sequence"/>
</dbReference>
<keyword evidence="1" id="KW-0175">Coiled coil</keyword>
<comment type="caution">
    <text evidence="2">The sequence shown here is derived from an EMBL/GenBank/DDBJ whole genome shotgun (WGS) entry which is preliminary data.</text>
</comment>
<organism evidence="2 3">
    <name type="scientific">Maribrevibacterium harenarium</name>
    <dbReference type="NCBI Taxonomy" id="2589817"/>
    <lineage>
        <taxon>Bacteria</taxon>
        <taxon>Pseudomonadati</taxon>
        <taxon>Pseudomonadota</taxon>
        <taxon>Gammaproteobacteria</taxon>
        <taxon>Oceanospirillales</taxon>
        <taxon>Oceanospirillaceae</taxon>
        <taxon>Maribrevibacterium</taxon>
    </lineage>
</organism>
<evidence type="ECO:0000313" key="3">
    <source>
        <dbReference type="Proteomes" id="UP000315901"/>
    </source>
</evidence>
<gene>
    <name evidence="2" type="ORF">FJM67_05185</name>
</gene>
<dbReference type="AlphaFoldDB" id="A0A501WYJ8"/>
<dbReference type="OrthoDB" id="5624524at2"/>
<reference evidence="2 3" key="1">
    <citation type="submission" date="2019-06" db="EMBL/GenBank/DDBJ databases">
        <title>A novel bacterium of genus Marinomonas, isolated from coastal sand.</title>
        <authorList>
            <person name="Huang H."/>
            <person name="Mo K."/>
            <person name="Hu Y."/>
        </authorList>
    </citation>
    <scope>NUCLEOTIDE SEQUENCE [LARGE SCALE GENOMIC DNA]</scope>
    <source>
        <strain evidence="2 3">HB171799</strain>
    </source>
</reference>
<dbReference type="RefSeq" id="WP_140587610.1">
    <property type="nucleotide sequence ID" value="NZ_VFRR01000006.1"/>
</dbReference>
<feature type="coiled-coil region" evidence="1">
    <location>
        <begin position="97"/>
        <end position="124"/>
    </location>
</feature>
<dbReference type="EMBL" id="VFRR01000006">
    <property type="protein sequence ID" value="TPE54339.1"/>
    <property type="molecule type" value="Genomic_DNA"/>
</dbReference>
<name>A0A501WYJ8_9GAMM</name>
<dbReference type="InterPro" id="IPR020911">
    <property type="entry name" value="UPF0325"/>
</dbReference>
<sequence length="127" mass="14727">MYPTLESMGITSFENIEKYTLRYEGGFDVLKIYYRREKGSLLPKSKKFKFGRSTRTVLADGGQQQYREVSEPSLVVLRAVDELGRLLGQEFEDKLTKEDLVKELDHLERVVANKIAELKEKIDKLSH</sequence>
<dbReference type="NCBIfam" id="NF010213">
    <property type="entry name" value="PRK13677.1"/>
    <property type="match status" value="1"/>
</dbReference>
<dbReference type="Pfam" id="PF11944">
    <property type="entry name" value="DUF3461"/>
    <property type="match status" value="1"/>
</dbReference>
<keyword evidence="3" id="KW-1185">Reference proteome</keyword>
<evidence type="ECO:0000313" key="2">
    <source>
        <dbReference type="EMBL" id="TPE54339.1"/>
    </source>
</evidence>
<accession>A0A501WYJ8</accession>
<proteinExistence type="predicted"/>
<protein>
    <submittedName>
        <fullName evidence="2">DUF3461 family protein</fullName>
    </submittedName>
</protein>